<evidence type="ECO:0000256" key="4">
    <source>
        <dbReference type="ARBA" id="ARBA00023172"/>
    </source>
</evidence>
<comment type="similarity">
    <text evidence="1">Belongs to the transposase 7 family.</text>
</comment>
<feature type="domain" description="DUF4158" evidence="6">
    <location>
        <begin position="5"/>
        <end position="174"/>
    </location>
</feature>
<reference evidence="7 8" key="1">
    <citation type="submission" date="2023-03" db="EMBL/GenBank/DDBJ databases">
        <title>Draft genome sequence of type strain Streptomyces ferralitis JCM 14344.</title>
        <authorList>
            <person name="Klaysubun C."/>
            <person name="Duangmal K."/>
        </authorList>
    </citation>
    <scope>NUCLEOTIDE SEQUENCE [LARGE SCALE GENOMIC DNA]</scope>
    <source>
        <strain evidence="7 8">JCM 14344</strain>
    </source>
</reference>
<dbReference type="InterPro" id="IPR047653">
    <property type="entry name" value="Tn3-like_transpos"/>
</dbReference>
<dbReference type="EMBL" id="JARHTQ010000005">
    <property type="protein sequence ID" value="MDF2256003.1"/>
    <property type="molecule type" value="Genomic_DNA"/>
</dbReference>
<dbReference type="NCBIfam" id="NF033527">
    <property type="entry name" value="transpos_Tn3"/>
    <property type="match status" value="1"/>
</dbReference>
<evidence type="ECO:0000259" key="5">
    <source>
        <dbReference type="Pfam" id="PF01526"/>
    </source>
</evidence>
<accession>A0ABT5YX04</accession>
<evidence type="ECO:0000313" key="7">
    <source>
        <dbReference type="EMBL" id="MDF2256003.1"/>
    </source>
</evidence>
<protein>
    <submittedName>
        <fullName evidence="7">Tn3 family transposase</fullName>
    </submittedName>
</protein>
<evidence type="ECO:0000256" key="1">
    <source>
        <dbReference type="ARBA" id="ARBA00009402"/>
    </source>
</evidence>
<keyword evidence="4" id="KW-0233">DNA recombination</keyword>
<keyword evidence="8" id="KW-1185">Reference proteome</keyword>
<name>A0ABT5YX04_9ACTN</name>
<dbReference type="RefSeq" id="WP_275811501.1">
    <property type="nucleotide sequence ID" value="NZ_BAAANM010000018.1"/>
</dbReference>
<dbReference type="Proteomes" id="UP001220022">
    <property type="component" value="Unassembled WGS sequence"/>
</dbReference>
<feature type="domain" description="Tn3 transposase DDE" evidence="5">
    <location>
        <begin position="617"/>
        <end position="1013"/>
    </location>
</feature>
<organism evidence="7 8">
    <name type="scientific">Streptantibioticus ferralitis</name>
    <dbReference type="NCBI Taxonomy" id="236510"/>
    <lineage>
        <taxon>Bacteria</taxon>
        <taxon>Bacillati</taxon>
        <taxon>Actinomycetota</taxon>
        <taxon>Actinomycetes</taxon>
        <taxon>Kitasatosporales</taxon>
        <taxon>Streptomycetaceae</taxon>
        <taxon>Streptantibioticus</taxon>
    </lineage>
</organism>
<evidence type="ECO:0000256" key="2">
    <source>
        <dbReference type="ARBA" id="ARBA00022578"/>
    </source>
</evidence>
<dbReference type="Pfam" id="PF01526">
    <property type="entry name" value="DDE_Tnp_Tn3"/>
    <property type="match status" value="1"/>
</dbReference>
<evidence type="ECO:0000259" key="6">
    <source>
        <dbReference type="Pfam" id="PF13700"/>
    </source>
</evidence>
<gene>
    <name evidence="7" type="ORF">P2L57_09775</name>
</gene>
<dbReference type="InterPro" id="IPR025296">
    <property type="entry name" value="DUF4158"/>
</dbReference>
<evidence type="ECO:0000256" key="3">
    <source>
        <dbReference type="ARBA" id="ARBA00023125"/>
    </source>
</evidence>
<sequence length="1044" mass="116576">MAVEFLSDEQAGAYGKFAEEPTRPELERFFFLDDEDRKLIAKRRGDHNRLGFALQLCTVRYVGLFLEDPLDVPWPVVDHLAGQLGIEDVSCVKEYTERLKTAYEHAWEIRDAYGYHQFEDHEWGRKFRAFLHGRAWTAHSEGPKALFDHAVGWLRRNRVLLPGVSVLARQVAEVRAIAEKRLHATVAKAARRADPALPGDLVALLKTPEDKRYSYLEQLRRPPTRTTGTAMKSALQRVDEIAAYGLGRVKLNKVPPNRLSALARYGLGTKAAKLERASEPKRTAMLTAVMRHLEAKAIDDALDLFEVLMATRLISTTKRATDKERLSTLPQLEKASRLVARASKVFIEELELLEETGCDVDVTALWRALEEVAPRVTLSSAAATVVSLVPEDDDSAEIAMRNALAMRYNTVKPFLALLGETSALGAATGGKRVLAGVKRLPALARRRVTEKPLLPREIDDKLVPPVWRKAVYANADLPEGAVDRDAYVVCVLEQLFRALKRRDIFASPSHRWSDPRARLLDGKEWEAVREDVLAGLSLDADAEQHLRDLVAVLDAAWKQMAERLEEAGDDAKISIEVQPNGRAKLNVEKLHALGEPKSLTWLRKRVEKMLPKIDLPDLLFEVHAWTGFLDAFVHLGDGKTRMKDLTTSLVALLVSEACNIGMTPVINPNVEALTRSRLVHVDQYYLRAETIAAANAALIEAQAQVPIVKFWGKGLLASVDGLRFVVPVRTINAAPSPKYFAKKKGITWLNAVNDQVIGIGQMVVPGTPRDSLFILDALLNLDGGVKPEMVATDNASYSDMVFGIFKMLGYRFSPRFKDLEDQRFWKAQMPSGEALDSYGPLEALARNKVNVKKVLTAWPDMLRVAGSLVTNQVRAYDLLRMFGREGHPAPLGQAFAEYGRIAKTLHLLAVVDPVDDTYRRQMHKQLTVQESRHKLARDICHGKKGTIHQAYRDGMEDQLGSLGLVLNAVVLWTTRYIDAAVAQLRAEGHEIHDEDVARLSPLKHRNLNCLGRYSFTASQPVDGLRPLRDPDAVYLDDDDVGAEE</sequence>
<comment type="caution">
    <text evidence="7">The sequence shown here is derived from an EMBL/GenBank/DDBJ whole genome shotgun (WGS) entry which is preliminary data.</text>
</comment>
<proteinExistence type="inferred from homology"/>
<keyword evidence="2" id="KW-0815">Transposition</keyword>
<keyword evidence="3" id="KW-0238">DNA-binding</keyword>
<dbReference type="InterPro" id="IPR002513">
    <property type="entry name" value="Tn3_Tnp_DDE_dom"/>
</dbReference>
<evidence type="ECO:0000313" key="8">
    <source>
        <dbReference type="Proteomes" id="UP001220022"/>
    </source>
</evidence>
<dbReference type="Pfam" id="PF13700">
    <property type="entry name" value="DUF4158"/>
    <property type="match status" value="1"/>
</dbReference>